<evidence type="ECO:0000256" key="5">
    <source>
        <dbReference type="ARBA" id="ARBA00022741"/>
    </source>
</evidence>
<keyword evidence="14" id="KW-1185">Reference proteome</keyword>
<dbReference type="Proteomes" id="UP000602260">
    <property type="component" value="Unassembled WGS sequence"/>
</dbReference>
<evidence type="ECO:0000256" key="9">
    <source>
        <dbReference type="ARBA" id="ARBA00051542"/>
    </source>
</evidence>
<evidence type="ECO:0000256" key="1">
    <source>
        <dbReference type="ARBA" id="ARBA00022490"/>
    </source>
</evidence>
<evidence type="ECO:0000313" key="14">
    <source>
        <dbReference type="Proteomes" id="UP000602260"/>
    </source>
</evidence>
<comment type="subcellular location">
    <subcellularLocation>
        <location evidence="10">Cytoplasm</location>
    </subcellularLocation>
</comment>
<comment type="catalytic activity">
    <reaction evidence="9 10">
        <text>S-sulfanyl-L-cysteinyl-[protein] + uridine(34) in tRNA + AH2 + ATP = 2-thiouridine(34) in tRNA + L-cysteinyl-[protein] + A + AMP + diphosphate + H(+)</text>
        <dbReference type="Rhea" id="RHEA:47032"/>
        <dbReference type="Rhea" id="RHEA-COMP:10131"/>
        <dbReference type="Rhea" id="RHEA-COMP:11726"/>
        <dbReference type="Rhea" id="RHEA-COMP:11727"/>
        <dbReference type="Rhea" id="RHEA-COMP:11728"/>
        <dbReference type="ChEBI" id="CHEBI:13193"/>
        <dbReference type="ChEBI" id="CHEBI:15378"/>
        <dbReference type="ChEBI" id="CHEBI:17499"/>
        <dbReference type="ChEBI" id="CHEBI:29950"/>
        <dbReference type="ChEBI" id="CHEBI:30616"/>
        <dbReference type="ChEBI" id="CHEBI:33019"/>
        <dbReference type="ChEBI" id="CHEBI:61963"/>
        <dbReference type="ChEBI" id="CHEBI:65315"/>
        <dbReference type="ChEBI" id="CHEBI:87170"/>
        <dbReference type="ChEBI" id="CHEBI:456215"/>
        <dbReference type="EC" id="2.8.1.13"/>
    </reaction>
</comment>
<dbReference type="InterPro" id="IPR004506">
    <property type="entry name" value="MnmA-like"/>
</dbReference>
<comment type="similarity">
    <text evidence="10">Belongs to the MnmA/TRMU family.</text>
</comment>
<dbReference type="GO" id="GO:0103016">
    <property type="term" value="F:tRNA-uridine 2-sulfurtransferase activity"/>
    <property type="evidence" value="ECO:0007669"/>
    <property type="project" value="UniProtKB-EC"/>
</dbReference>
<name>A0A8J6J2Y9_9FIRM</name>
<sequence>MCAKVAVAMSGGVDSSTAAWILKQAGHDLIGVTMKLFDNGDVGVEGESSCCSLDDVEDARAVARQLGFPFYVFNFSRQFHHQVMDRFACAYERGETPNPCIDCNRYLKFGALLQRAKELDRDYVATGHYVRLSYDRGSGRWLLHKALHPEKDQSYVLYNLTQDQLSHSLFPLGGLSKDEIRAMAARQGLINAKKHESQDICFVPDGDYAAFIRRHTGKTYPHGPFLDQEGHVLGEHTGIVGYTVGQRRGLGVSSNRGRLYVKQVRPEDNAVVLSDNAALFSTALTACDINWIPFDRLNAPLRLRAKIRYRMAEQPCTVEQISQDRVRVVFDRPQRAVTPGQAVVFYDGDLVVGGGVIEREGA</sequence>
<dbReference type="CDD" id="cd01998">
    <property type="entry name" value="MnmA_TRMU-like"/>
    <property type="match status" value="1"/>
</dbReference>
<keyword evidence="8" id="KW-1015">Disulfide bond</keyword>
<feature type="domain" description="tRNA-specific 2-thiouridylase MnmA-like C-terminal" evidence="11">
    <location>
        <begin position="282"/>
        <end position="357"/>
    </location>
</feature>
<dbReference type="Gene3D" id="2.40.30.10">
    <property type="entry name" value="Translation factors"/>
    <property type="match status" value="1"/>
</dbReference>
<dbReference type="EMBL" id="JACOPN010000001">
    <property type="protein sequence ID" value="MBC5716167.1"/>
    <property type="molecule type" value="Genomic_DNA"/>
</dbReference>
<evidence type="ECO:0000313" key="13">
    <source>
        <dbReference type="EMBL" id="MBC5716167.1"/>
    </source>
</evidence>
<feature type="active site" description="Cysteine persulfide intermediate" evidence="10">
    <location>
        <position position="201"/>
    </location>
</feature>
<feature type="region of interest" description="Interaction with tRNA" evidence="10">
    <location>
        <begin position="308"/>
        <end position="309"/>
    </location>
</feature>
<accession>A0A8J6J2Y9</accession>
<dbReference type="InterPro" id="IPR046885">
    <property type="entry name" value="MnmA-like_C"/>
</dbReference>
<feature type="site" description="Interaction with tRNA" evidence="10">
    <location>
        <position position="128"/>
    </location>
</feature>
<dbReference type="InterPro" id="IPR023382">
    <property type="entry name" value="MnmA-like_central_sf"/>
</dbReference>
<keyword evidence="2 10" id="KW-0820">tRNA-binding</keyword>
<dbReference type="GO" id="GO:0005737">
    <property type="term" value="C:cytoplasm"/>
    <property type="evidence" value="ECO:0007669"/>
    <property type="project" value="UniProtKB-SubCell"/>
</dbReference>
<evidence type="ECO:0000259" key="12">
    <source>
        <dbReference type="Pfam" id="PF20259"/>
    </source>
</evidence>
<feature type="region of interest" description="Interaction with tRNA" evidence="10">
    <location>
        <begin position="151"/>
        <end position="153"/>
    </location>
</feature>
<comment type="caution">
    <text evidence="13">The sequence shown here is derived from an EMBL/GenBank/DDBJ whole genome shotgun (WGS) entry which is preliminary data.</text>
</comment>
<dbReference type="NCBIfam" id="TIGR00420">
    <property type="entry name" value="trmU"/>
    <property type="match status" value="1"/>
</dbReference>
<evidence type="ECO:0000256" key="10">
    <source>
        <dbReference type="HAMAP-Rule" id="MF_00144"/>
    </source>
</evidence>
<evidence type="ECO:0000256" key="7">
    <source>
        <dbReference type="ARBA" id="ARBA00022884"/>
    </source>
</evidence>
<comment type="function">
    <text evidence="10">Catalyzes the 2-thiolation of uridine at the wobble position (U34) of tRNA, leading to the formation of s(2)U34.</text>
</comment>
<keyword evidence="6 10" id="KW-0067">ATP-binding</keyword>
<comment type="caution">
    <text evidence="10">Lacks conserved residue(s) required for the propagation of feature annotation.</text>
</comment>
<dbReference type="GO" id="GO:0005524">
    <property type="term" value="F:ATP binding"/>
    <property type="evidence" value="ECO:0007669"/>
    <property type="project" value="UniProtKB-KW"/>
</dbReference>
<organism evidence="13 14">
    <name type="scientific">Flintibacter faecis</name>
    <dbReference type="NCBI Taxonomy" id="2763047"/>
    <lineage>
        <taxon>Bacteria</taxon>
        <taxon>Bacillati</taxon>
        <taxon>Bacillota</taxon>
        <taxon>Clostridia</taxon>
        <taxon>Eubacteriales</taxon>
        <taxon>Flintibacter</taxon>
    </lineage>
</organism>
<dbReference type="Gene3D" id="2.30.30.280">
    <property type="entry name" value="Adenine nucleotide alpha hydrolases-like domains"/>
    <property type="match status" value="1"/>
</dbReference>
<dbReference type="NCBIfam" id="NF001138">
    <property type="entry name" value="PRK00143.1"/>
    <property type="match status" value="1"/>
</dbReference>
<evidence type="ECO:0000256" key="2">
    <source>
        <dbReference type="ARBA" id="ARBA00022555"/>
    </source>
</evidence>
<feature type="binding site" evidence="10">
    <location>
        <begin position="8"/>
        <end position="15"/>
    </location>
    <ligand>
        <name>ATP</name>
        <dbReference type="ChEBI" id="CHEBI:30616"/>
    </ligand>
</feature>
<dbReference type="Pfam" id="PF20259">
    <property type="entry name" value="tRNA_Me_trans_M"/>
    <property type="match status" value="1"/>
</dbReference>
<dbReference type="HAMAP" id="MF_00144">
    <property type="entry name" value="tRNA_thiouridyl_MnmA"/>
    <property type="match status" value="1"/>
</dbReference>
<dbReference type="GO" id="GO:0000049">
    <property type="term" value="F:tRNA binding"/>
    <property type="evidence" value="ECO:0007669"/>
    <property type="project" value="UniProtKB-KW"/>
</dbReference>
<dbReference type="SUPFAM" id="SSF52402">
    <property type="entry name" value="Adenine nucleotide alpha hydrolases-like"/>
    <property type="match status" value="1"/>
</dbReference>
<dbReference type="PANTHER" id="PTHR11933:SF5">
    <property type="entry name" value="MITOCHONDRIAL TRNA-SPECIFIC 2-THIOURIDYLASE 1"/>
    <property type="match status" value="1"/>
</dbReference>
<keyword evidence="5 10" id="KW-0547">Nucleotide-binding</keyword>
<evidence type="ECO:0000256" key="3">
    <source>
        <dbReference type="ARBA" id="ARBA00022679"/>
    </source>
</evidence>
<keyword evidence="7 10" id="KW-0694">RNA-binding</keyword>
<dbReference type="Pfam" id="PF03054">
    <property type="entry name" value="tRNA_Me_trans"/>
    <property type="match status" value="1"/>
</dbReference>
<proteinExistence type="inferred from homology"/>
<feature type="binding site" evidence="10">
    <location>
        <position position="34"/>
    </location>
    <ligand>
        <name>ATP</name>
        <dbReference type="ChEBI" id="CHEBI:30616"/>
    </ligand>
</feature>
<evidence type="ECO:0000256" key="8">
    <source>
        <dbReference type="ARBA" id="ARBA00023157"/>
    </source>
</evidence>
<dbReference type="FunFam" id="3.40.50.620:FF:000115">
    <property type="entry name" value="tRNA-specific 2-thiouridylase MnmA"/>
    <property type="match status" value="1"/>
</dbReference>
<evidence type="ECO:0000256" key="6">
    <source>
        <dbReference type="ARBA" id="ARBA00022840"/>
    </source>
</evidence>
<dbReference type="InterPro" id="IPR014729">
    <property type="entry name" value="Rossmann-like_a/b/a_fold"/>
</dbReference>
<dbReference type="FunFam" id="2.40.30.10:FF:000023">
    <property type="entry name" value="tRNA-specific 2-thiouridylase MnmA"/>
    <property type="match status" value="1"/>
</dbReference>
<keyword evidence="4 10" id="KW-0819">tRNA processing</keyword>
<protein>
    <recommendedName>
        <fullName evidence="10">tRNA-specific 2-thiouridylase MnmA</fullName>
        <ecNumber evidence="10">2.8.1.13</ecNumber>
    </recommendedName>
</protein>
<dbReference type="Gene3D" id="3.40.50.620">
    <property type="entry name" value="HUPs"/>
    <property type="match status" value="1"/>
</dbReference>
<feature type="binding site" evidence="10">
    <location>
        <position position="127"/>
    </location>
    <ligand>
        <name>ATP</name>
        <dbReference type="ChEBI" id="CHEBI:30616"/>
    </ligand>
</feature>
<feature type="active site" description="Nucleophile" evidence="10">
    <location>
        <position position="103"/>
    </location>
</feature>
<gene>
    <name evidence="10 13" type="primary">mnmA</name>
    <name evidence="13" type="ORF">H8S55_02325</name>
</gene>
<feature type="site" description="Interaction with tRNA" evidence="10">
    <location>
        <position position="341"/>
    </location>
</feature>
<dbReference type="Pfam" id="PF20258">
    <property type="entry name" value="tRNA_Me_trans_C"/>
    <property type="match status" value="1"/>
</dbReference>
<keyword evidence="1 10" id="KW-0963">Cytoplasm</keyword>
<dbReference type="InterPro" id="IPR046884">
    <property type="entry name" value="MnmA-like_central"/>
</dbReference>
<dbReference type="EC" id="2.8.1.13" evidence="10"/>
<evidence type="ECO:0000259" key="11">
    <source>
        <dbReference type="Pfam" id="PF20258"/>
    </source>
</evidence>
<dbReference type="AlphaFoldDB" id="A0A8J6J2Y9"/>
<dbReference type="PANTHER" id="PTHR11933">
    <property type="entry name" value="TRNA 5-METHYLAMINOMETHYL-2-THIOURIDYLATE -METHYLTRANSFERASE"/>
    <property type="match status" value="1"/>
</dbReference>
<dbReference type="RefSeq" id="WP_186877639.1">
    <property type="nucleotide sequence ID" value="NZ_JACOPN010000001.1"/>
</dbReference>
<evidence type="ECO:0000256" key="4">
    <source>
        <dbReference type="ARBA" id="ARBA00022694"/>
    </source>
</evidence>
<feature type="domain" description="tRNA-specific 2-thiouridylase MnmA-like central" evidence="12">
    <location>
        <begin position="210"/>
        <end position="274"/>
    </location>
</feature>
<keyword evidence="3 10" id="KW-0808">Transferase</keyword>
<dbReference type="GO" id="GO:0002143">
    <property type="term" value="P:tRNA wobble position uridine thiolation"/>
    <property type="evidence" value="ECO:0007669"/>
    <property type="project" value="TreeGrafter"/>
</dbReference>
<reference evidence="13" key="1">
    <citation type="submission" date="2020-08" db="EMBL/GenBank/DDBJ databases">
        <title>Genome public.</title>
        <authorList>
            <person name="Liu C."/>
            <person name="Sun Q."/>
        </authorList>
    </citation>
    <scope>NUCLEOTIDE SEQUENCE</scope>
    <source>
        <strain evidence="13">BX5</strain>
    </source>
</reference>